<feature type="transmembrane region" description="Helical" evidence="7">
    <location>
        <begin position="65"/>
        <end position="83"/>
    </location>
</feature>
<feature type="transmembrane region" description="Helical" evidence="7">
    <location>
        <begin position="414"/>
        <end position="442"/>
    </location>
</feature>
<evidence type="ECO:0000256" key="3">
    <source>
        <dbReference type="ARBA" id="ARBA00022448"/>
    </source>
</evidence>
<evidence type="ECO:0000256" key="4">
    <source>
        <dbReference type="ARBA" id="ARBA00022692"/>
    </source>
</evidence>
<name>A0AAD9XIH0_9ROSI</name>
<keyword evidence="4 7" id="KW-0812">Transmembrane</keyword>
<feature type="transmembrane region" description="Helical" evidence="7">
    <location>
        <begin position="95"/>
        <end position="119"/>
    </location>
</feature>
<evidence type="ECO:0000313" key="8">
    <source>
        <dbReference type="EMBL" id="KAK2659837.1"/>
    </source>
</evidence>
<feature type="transmembrane region" description="Helical" evidence="7">
    <location>
        <begin position="463"/>
        <end position="484"/>
    </location>
</feature>
<feature type="transmembrane region" description="Helical" evidence="7">
    <location>
        <begin position="781"/>
        <end position="803"/>
    </location>
</feature>
<comment type="similarity">
    <text evidence="2 7">Belongs to the multi antimicrobial extrusion (MATE) (TC 2.A.66.1) family.</text>
</comment>
<feature type="transmembrane region" description="Helical" evidence="7">
    <location>
        <begin position="529"/>
        <end position="548"/>
    </location>
</feature>
<keyword evidence="5 7" id="KW-1133">Transmembrane helix</keyword>
<feature type="transmembrane region" description="Helical" evidence="7">
    <location>
        <begin position="381"/>
        <end position="402"/>
    </location>
</feature>
<protein>
    <recommendedName>
        <fullName evidence="7">Protein DETOXIFICATION</fullName>
    </recommendedName>
    <alternativeName>
        <fullName evidence="7">Multidrug and toxic compound extrusion protein</fullName>
    </alternativeName>
</protein>
<dbReference type="GO" id="GO:0015297">
    <property type="term" value="F:antiporter activity"/>
    <property type="evidence" value="ECO:0007669"/>
    <property type="project" value="InterPro"/>
</dbReference>
<dbReference type="Proteomes" id="UP001280121">
    <property type="component" value="Unassembled WGS sequence"/>
</dbReference>
<organism evidence="8 9">
    <name type="scientific">Dipteronia dyeriana</name>
    <dbReference type="NCBI Taxonomy" id="168575"/>
    <lineage>
        <taxon>Eukaryota</taxon>
        <taxon>Viridiplantae</taxon>
        <taxon>Streptophyta</taxon>
        <taxon>Embryophyta</taxon>
        <taxon>Tracheophyta</taxon>
        <taxon>Spermatophyta</taxon>
        <taxon>Magnoliopsida</taxon>
        <taxon>eudicotyledons</taxon>
        <taxon>Gunneridae</taxon>
        <taxon>Pentapetalae</taxon>
        <taxon>rosids</taxon>
        <taxon>malvids</taxon>
        <taxon>Sapindales</taxon>
        <taxon>Sapindaceae</taxon>
        <taxon>Hippocastanoideae</taxon>
        <taxon>Acereae</taxon>
        <taxon>Dipteronia</taxon>
    </lineage>
</organism>
<proteinExistence type="inferred from homology"/>
<evidence type="ECO:0000256" key="7">
    <source>
        <dbReference type="RuleBase" id="RU004914"/>
    </source>
</evidence>
<feature type="transmembrane region" description="Helical" evidence="7">
    <location>
        <begin position="721"/>
        <end position="745"/>
    </location>
</feature>
<dbReference type="EMBL" id="JANJYI010000002">
    <property type="protein sequence ID" value="KAK2659837.1"/>
    <property type="molecule type" value="Genomic_DNA"/>
</dbReference>
<comment type="subcellular location">
    <subcellularLocation>
        <location evidence="1">Membrane</location>
        <topology evidence="1">Multi-pass membrane protein</topology>
    </subcellularLocation>
</comment>
<evidence type="ECO:0000256" key="2">
    <source>
        <dbReference type="ARBA" id="ARBA00010199"/>
    </source>
</evidence>
<evidence type="ECO:0000256" key="5">
    <source>
        <dbReference type="ARBA" id="ARBA00022989"/>
    </source>
</evidence>
<dbReference type="GO" id="GO:1990961">
    <property type="term" value="P:xenobiotic detoxification by transmembrane export across the plasma membrane"/>
    <property type="evidence" value="ECO:0007669"/>
    <property type="project" value="InterPro"/>
</dbReference>
<dbReference type="Pfam" id="PF01554">
    <property type="entry name" value="MatE"/>
    <property type="match status" value="4"/>
</dbReference>
<dbReference type="CDD" id="cd13132">
    <property type="entry name" value="MATE_eukaryotic"/>
    <property type="match status" value="2"/>
</dbReference>
<dbReference type="AlphaFoldDB" id="A0AAD9XIH0"/>
<feature type="transmembrane region" description="Helical" evidence="7">
    <location>
        <begin position="244"/>
        <end position="268"/>
    </location>
</feature>
<feature type="transmembrane region" description="Helical" evidence="7">
    <location>
        <begin position="131"/>
        <end position="153"/>
    </location>
</feature>
<feature type="transmembrane region" description="Helical" evidence="7">
    <location>
        <begin position="496"/>
        <end position="517"/>
    </location>
</feature>
<keyword evidence="3" id="KW-0813">Transport</keyword>
<feature type="transmembrane region" description="Helical" evidence="7">
    <location>
        <begin position="280"/>
        <end position="300"/>
    </location>
</feature>
<sequence>MASALETLCGQAYGSKQYHLLDIYMQRSWIVLFICSILLIPMFVFTSPILKFIGQPTSVSEQTGVVALWLIPFHLSFSFQFPLQRFLQCQLKTTVIAWVSVAALLVHVIVSWVFVYKLRVGIVGTAITLDFSWWVSALGLFGYTVFGGCPFSWNGFSAQAFTGLWEFFKLSVASGVMLSITIYAWESMISLGFFAATGVRVANELGVGNASGAKFATIVSVIHSLLIGLLFWSIIIAIPEKLAMIFTSSAVVITMVNELAVLLAFTIFLNCIQPVLSGEIWLASSQALVAFINIGSYYIVGVPLGQGIWAGTISGTMVQTLILSIITMRCNGKRGNPRLLSKYIHTVIFPFQSDPNQPLLSDHEQTKDQLSTRVWIESKKLWSIVGPAIFSRISSYTMNIITQAFAGHLGDVELAAISIANTVIVGFNFGLLLGMASALETLCGQAYGAKKYHLLGIYMQRSWMVLFLFCVLLLPVYIFASPILKLLGQPDDVAEMSGVVVLWSIPMHFCFGFLFPVQRFLQSQLKNQVIAWVSLVGLLINVLTSWLFVYVLDWGVIGAAVALDISWWVLFIGLFGYTTLGGCPFSWTGFSNEAFSGLWEYTKLSVASGVMLCLENWYYRILILMTGHLKNATLAVDALSVCMSINAWELMFPLSFFAATGVRVSNELGAGNSKAVRFGIIVSVVYSTVIGVIFCVLIMILKDKVALIFTSSEDVLREVNSLSYLLAVTILLNSVQPVLSGVAVGSGWQATVAFINLGCYYIIGIPLGIVMGWVFRFGVTGIWGGMVFGGTLIQTVILAIVTMRCDWEKEAEKASRRVSKWSNTNPYNRSCGQMISPGLSTIDN</sequence>
<dbReference type="GO" id="GO:0042910">
    <property type="term" value="F:xenobiotic transmembrane transporter activity"/>
    <property type="evidence" value="ECO:0007669"/>
    <property type="project" value="InterPro"/>
</dbReference>
<feature type="transmembrane region" description="Helical" evidence="7">
    <location>
        <begin position="554"/>
        <end position="577"/>
    </location>
</feature>
<feature type="transmembrane region" description="Helical" evidence="7">
    <location>
        <begin position="173"/>
        <end position="194"/>
    </location>
</feature>
<keyword evidence="6 7" id="KW-0472">Membrane</keyword>
<dbReference type="PANTHER" id="PTHR11206">
    <property type="entry name" value="MULTIDRUG RESISTANCE PROTEIN"/>
    <property type="match status" value="1"/>
</dbReference>
<feature type="transmembrane region" description="Helical" evidence="7">
    <location>
        <begin position="29"/>
        <end position="53"/>
    </location>
</feature>
<keyword evidence="9" id="KW-1185">Reference proteome</keyword>
<dbReference type="InterPro" id="IPR045069">
    <property type="entry name" value="MATE_euk"/>
</dbReference>
<dbReference type="GO" id="GO:0016020">
    <property type="term" value="C:membrane"/>
    <property type="evidence" value="ECO:0007669"/>
    <property type="project" value="UniProtKB-SubCell"/>
</dbReference>
<dbReference type="NCBIfam" id="TIGR00797">
    <property type="entry name" value="matE"/>
    <property type="match status" value="1"/>
</dbReference>
<evidence type="ECO:0000256" key="1">
    <source>
        <dbReference type="ARBA" id="ARBA00004141"/>
    </source>
</evidence>
<comment type="caution">
    <text evidence="8">The sequence shown here is derived from an EMBL/GenBank/DDBJ whole genome shotgun (WGS) entry which is preliminary data.</text>
</comment>
<feature type="transmembrane region" description="Helical" evidence="7">
    <location>
        <begin position="680"/>
        <end position="701"/>
    </location>
</feature>
<evidence type="ECO:0000256" key="6">
    <source>
        <dbReference type="ARBA" id="ARBA00023136"/>
    </source>
</evidence>
<gene>
    <name evidence="8" type="ORF">Ddye_006370</name>
</gene>
<feature type="transmembrane region" description="Helical" evidence="7">
    <location>
        <begin position="215"/>
        <end position="238"/>
    </location>
</feature>
<reference evidence="8" key="1">
    <citation type="journal article" date="2023" name="Plant J.">
        <title>Genome sequences and population genomics provide insights into the demographic history, inbreeding, and mutation load of two 'living fossil' tree species of Dipteronia.</title>
        <authorList>
            <person name="Feng Y."/>
            <person name="Comes H.P."/>
            <person name="Chen J."/>
            <person name="Zhu S."/>
            <person name="Lu R."/>
            <person name="Zhang X."/>
            <person name="Li P."/>
            <person name="Qiu J."/>
            <person name="Olsen K.M."/>
            <person name="Qiu Y."/>
        </authorList>
    </citation>
    <scope>NUCLEOTIDE SEQUENCE</scope>
    <source>
        <strain evidence="8">KIB01</strain>
    </source>
</reference>
<evidence type="ECO:0000313" key="9">
    <source>
        <dbReference type="Proteomes" id="UP001280121"/>
    </source>
</evidence>
<feature type="transmembrane region" description="Helical" evidence="7">
    <location>
        <begin position="752"/>
        <end position="775"/>
    </location>
</feature>
<accession>A0AAD9XIH0</accession>
<dbReference type="InterPro" id="IPR002528">
    <property type="entry name" value="MATE_fam"/>
</dbReference>